<dbReference type="InterPro" id="IPR002401">
    <property type="entry name" value="Cyt_P450_E_grp-I"/>
</dbReference>
<dbReference type="PRINTS" id="PR00463">
    <property type="entry name" value="EP450I"/>
</dbReference>
<dbReference type="PRINTS" id="PR00385">
    <property type="entry name" value="P450"/>
</dbReference>
<evidence type="ECO:0000256" key="5">
    <source>
        <dbReference type="ARBA" id="ARBA00023004"/>
    </source>
</evidence>
<dbReference type="GO" id="GO:0005506">
    <property type="term" value="F:iron ion binding"/>
    <property type="evidence" value="ECO:0007669"/>
    <property type="project" value="InterPro"/>
</dbReference>
<evidence type="ECO:0000313" key="9">
    <source>
        <dbReference type="EMBL" id="RDW76745.1"/>
    </source>
</evidence>
<sequence>MGLLSSLSGLAEANLEIKTLAYCVLALLVVYWASLAVYRLYVSPLARFPGPKLAALTYWTEIYYELIHGEGGQYFYKYREWHEKYGPIVRINPRELHIQDASFFETFYMSGKPANKLKELAHRFNNQTSAISTPDHFVHRTRRNALNPFFSKRRISERVPLIKRQMDEICQRLEKEFRDTGRVLVVDDMFGCWATDIIAEYCFERQYGFIREPDFKSGFVDVMMDLVEPILWVTHFPLIIKLMQSLPDSVVSWLNPGMKNVLDFNAEMLAQVNEALGHAQETDSKGQRAETILTSIIQSDIPRSEVAPERLQHEAISLMGAGIETTMRALTLSIFHITNTPWVNQRLREELNAAIPDPANLPSWEALEQLPFLAACINESLRLSYGASGRLPRTLNEPTQYKEHIIPPGTVISMDIPSVSHDEDIFPDSHTYNPARWLDSPRAPDGRLLTRYLVSFSRGPRSCVGMQLAYAELYIGLASLIRRFDFELYETDRSDVDLARDRFIPRAKAASKGVRVLVK</sequence>
<evidence type="ECO:0000313" key="10">
    <source>
        <dbReference type="Proteomes" id="UP000256690"/>
    </source>
</evidence>
<organism evidence="9 10">
    <name type="scientific">Aspergillus mulundensis</name>
    <dbReference type="NCBI Taxonomy" id="1810919"/>
    <lineage>
        <taxon>Eukaryota</taxon>
        <taxon>Fungi</taxon>
        <taxon>Dikarya</taxon>
        <taxon>Ascomycota</taxon>
        <taxon>Pezizomycotina</taxon>
        <taxon>Eurotiomycetes</taxon>
        <taxon>Eurotiomycetidae</taxon>
        <taxon>Eurotiales</taxon>
        <taxon>Aspergillaceae</taxon>
        <taxon>Aspergillus</taxon>
        <taxon>Aspergillus subgen. Nidulantes</taxon>
    </lineage>
</organism>
<dbReference type="EMBL" id="PVWQ01000007">
    <property type="protein sequence ID" value="RDW76745.1"/>
    <property type="molecule type" value="Genomic_DNA"/>
</dbReference>
<evidence type="ECO:0000256" key="7">
    <source>
        <dbReference type="RuleBase" id="RU000461"/>
    </source>
</evidence>
<dbReference type="InterPro" id="IPR036396">
    <property type="entry name" value="Cyt_P450_sf"/>
</dbReference>
<dbReference type="CDD" id="cd11062">
    <property type="entry name" value="CYP58-like"/>
    <property type="match status" value="1"/>
</dbReference>
<keyword evidence="8" id="KW-0472">Membrane</keyword>
<dbReference type="GeneID" id="38117107"/>
<reference evidence="9 10" key="1">
    <citation type="journal article" date="2018" name="IMA Fungus">
        <title>IMA Genome-F 9: Draft genome sequence of Annulohypoxylon stygium, Aspergillus mulundensis, Berkeleyomyces basicola (syn. Thielaviopsis basicola), Ceratocystis smalleyi, two Cercospora beticola strains, Coleophoma cylindrospora, Fusarium fracticaudum, Phialophora cf. hyalina, and Morchella septimelata.</title>
        <authorList>
            <person name="Wingfield B.D."/>
            <person name="Bills G.F."/>
            <person name="Dong Y."/>
            <person name="Huang W."/>
            <person name="Nel W.J."/>
            <person name="Swalarsk-Parry B.S."/>
            <person name="Vaghefi N."/>
            <person name="Wilken P.M."/>
            <person name="An Z."/>
            <person name="de Beer Z.W."/>
            <person name="De Vos L."/>
            <person name="Chen L."/>
            <person name="Duong T.A."/>
            <person name="Gao Y."/>
            <person name="Hammerbacher A."/>
            <person name="Kikkert J.R."/>
            <person name="Li Y."/>
            <person name="Li H."/>
            <person name="Li K."/>
            <person name="Li Q."/>
            <person name="Liu X."/>
            <person name="Ma X."/>
            <person name="Naidoo K."/>
            <person name="Pethybridge S.J."/>
            <person name="Sun J."/>
            <person name="Steenkamp E.T."/>
            <person name="van der Nest M.A."/>
            <person name="van Wyk S."/>
            <person name="Wingfield M.J."/>
            <person name="Xiong C."/>
            <person name="Yue Q."/>
            <person name="Zhang X."/>
        </authorList>
    </citation>
    <scope>NUCLEOTIDE SEQUENCE [LARGE SCALE GENOMIC DNA]</scope>
    <source>
        <strain evidence="9 10">DSM 5745</strain>
    </source>
</reference>
<proteinExistence type="inferred from homology"/>
<evidence type="ECO:0000256" key="6">
    <source>
        <dbReference type="PIRSR" id="PIRSR602401-1"/>
    </source>
</evidence>
<dbReference type="GO" id="GO:0044550">
    <property type="term" value="P:secondary metabolite biosynthetic process"/>
    <property type="evidence" value="ECO:0007669"/>
    <property type="project" value="UniProtKB-ARBA"/>
</dbReference>
<evidence type="ECO:0000256" key="1">
    <source>
        <dbReference type="ARBA" id="ARBA00001971"/>
    </source>
</evidence>
<keyword evidence="5 6" id="KW-0408">Iron</keyword>
<evidence type="ECO:0000256" key="2">
    <source>
        <dbReference type="ARBA" id="ARBA00010617"/>
    </source>
</evidence>
<dbReference type="PANTHER" id="PTHR24305">
    <property type="entry name" value="CYTOCHROME P450"/>
    <property type="match status" value="1"/>
</dbReference>
<dbReference type="InterPro" id="IPR017972">
    <property type="entry name" value="Cyt_P450_CS"/>
</dbReference>
<dbReference type="InterPro" id="IPR001128">
    <property type="entry name" value="Cyt_P450"/>
</dbReference>
<dbReference type="Gene3D" id="1.10.630.10">
    <property type="entry name" value="Cytochrome P450"/>
    <property type="match status" value="1"/>
</dbReference>
<protein>
    <submittedName>
        <fullName evidence="9">Cytochrome P450</fullName>
    </submittedName>
</protein>
<dbReference type="InterPro" id="IPR050121">
    <property type="entry name" value="Cytochrome_P450_monoxygenase"/>
</dbReference>
<dbReference type="GO" id="GO:0020037">
    <property type="term" value="F:heme binding"/>
    <property type="evidence" value="ECO:0007669"/>
    <property type="project" value="InterPro"/>
</dbReference>
<feature type="transmembrane region" description="Helical" evidence="8">
    <location>
        <begin position="20"/>
        <end position="41"/>
    </location>
</feature>
<dbReference type="GO" id="GO:0016705">
    <property type="term" value="F:oxidoreductase activity, acting on paired donors, with incorporation or reduction of molecular oxygen"/>
    <property type="evidence" value="ECO:0007669"/>
    <property type="project" value="InterPro"/>
</dbReference>
<dbReference type="AlphaFoldDB" id="A0A3D8RRW3"/>
<dbReference type="PROSITE" id="PS00086">
    <property type="entry name" value="CYTOCHROME_P450"/>
    <property type="match status" value="1"/>
</dbReference>
<keyword evidence="7" id="KW-0503">Monooxygenase</keyword>
<evidence type="ECO:0000256" key="3">
    <source>
        <dbReference type="ARBA" id="ARBA00022723"/>
    </source>
</evidence>
<comment type="cofactor">
    <cofactor evidence="1 6">
        <name>heme</name>
        <dbReference type="ChEBI" id="CHEBI:30413"/>
    </cofactor>
</comment>
<dbReference type="SUPFAM" id="SSF48264">
    <property type="entry name" value="Cytochrome P450"/>
    <property type="match status" value="1"/>
</dbReference>
<comment type="caution">
    <text evidence="9">The sequence shown here is derived from an EMBL/GenBank/DDBJ whole genome shotgun (WGS) entry which is preliminary data.</text>
</comment>
<keyword evidence="8" id="KW-1133">Transmembrane helix</keyword>
<dbReference type="PANTHER" id="PTHR24305:SF231">
    <property type="entry name" value="P450, PUTATIVE (EUROFUNG)-RELATED"/>
    <property type="match status" value="1"/>
</dbReference>
<dbReference type="STRING" id="1810919.A0A3D8RRW3"/>
<gene>
    <name evidence="9" type="ORF">DSM5745_06737</name>
</gene>
<name>A0A3D8RRW3_9EURO</name>
<accession>A0A3D8RRW3</accession>
<evidence type="ECO:0000256" key="8">
    <source>
        <dbReference type="SAM" id="Phobius"/>
    </source>
</evidence>
<dbReference type="Pfam" id="PF00067">
    <property type="entry name" value="p450"/>
    <property type="match status" value="1"/>
</dbReference>
<dbReference type="RefSeq" id="XP_026603057.1">
    <property type="nucleotide sequence ID" value="XM_026748753.1"/>
</dbReference>
<dbReference type="Proteomes" id="UP000256690">
    <property type="component" value="Unassembled WGS sequence"/>
</dbReference>
<dbReference type="GO" id="GO:0004497">
    <property type="term" value="F:monooxygenase activity"/>
    <property type="evidence" value="ECO:0007669"/>
    <property type="project" value="UniProtKB-KW"/>
</dbReference>
<keyword evidence="6 7" id="KW-0349">Heme</keyword>
<keyword evidence="8" id="KW-0812">Transmembrane</keyword>
<keyword evidence="10" id="KW-1185">Reference proteome</keyword>
<keyword evidence="4 7" id="KW-0560">Oxidoreductase</keyword>
<feature type="binding site" description="axial binding residue" evidence="6">
    <location>
        <position position="463"/>
    </location>
    <ligand>
        <name>heme</name>
        <dbReference type="ChEBI" id="CHEBI:30413"/>
    </ligand>
    <ligandPart>
        <name>Fe</name>
        <dbReference type="ChEBI" id="CHEBI:18248"/>
    </ligandPart>
</feature>
<keyword evidence="3 6" id="KW-0479">Metal-binding</keyword>
<comment type="similarity">
    <text evidence="2 7">Belongs to the cytochrome P450 family.</text>
</comment>
<dbReference type="OrthoDB" id="3945418at2759"/>
<evidence type="ECO:0000256" key="4">
    <source>
        <dbReference type="ARBA" id="ARBA00023002"/>
    </source>
</evidence>